<protein>
    <submittedName>
        <fullName evidence="2">VanW family protein</fullName>
    </submittedName>
</protein>
<dbReference type="Pfam" id="PF04294">
    <property type="entry name" value="VanW"/>
    <property type="match status" value="1"/>
</dbReference>
<feature type="coiled-coil region" evidence="1">
    <location>
        <begin position="28"/>
        <end position="61"/>
    </location>
</feature>
<dbReference type="InterPro" id="IPR052913">
    <property type="entry name" value="Glycopeptide_resist_protein"/>
</dbReference>
<keyword evidence="3" id="KW-1185">Reference proteome</keyword>
<sequence>MKKNSYYLLIPILTMLFCTGSYNPKYNIKDIKNDLNIEEIKNEREKENLDIQNNNEQLQMETPDKSGPVTKLPWENDVNFIKAKKEIGANVLMAAYCTVLKDPLPGEEFNVHLGASSVAGTVIQPNDIFSQNKSIGPYTEARGYQKGPSYSGSNLMTTIGGGVCKISSTLYNVSILSNLQIIERYNHAMPVPYVPYGQDATVAYGAKDFKFKNNTEFPILIWAEGIDNRLYVGFYGKEKPPEIEWNHKVLNKVEAPKHYRSNPDLKEGEEKVIVEGMDGATVESWITIKNEDGTIKTKKLGISHYIPMPYIIEVNK</sequence>
<dbReference type="EMBL" id="JAHLPM010000024">
    <property type="protein sequence ID" value="MBU5440057.1"/>
    <property type="molecule type" value="Genomic_DNA"/>
</dbReference>
<reference evidence="2 3" key="1">
    <citation type="submission" date="2021-06" db="EMBL/GenBank/DDBJ databases">
        <authorList>
            <person name="Sun Q."/>
            <person name="Li D."/>
        </authorList>
    </citation>
    <scope>NUCLEOTIDE SEQUENCE [LARGE SCALE GENOMIC DNA]</scope>
    <source>
        <strain evidence="2 3">MSJ-40</strain>
    </source>
</reference>
<comment type="caution">
    <text evidence="2">The sequence shown here is derived from an EMBL/GenBank/DDBJ whole genome shotgun (WGS) entry which is preliminary data.</text>
</comment>
<dbReference type="PANTHER" id="PTHR35788:SF1">
    <property type="entry name" value="EXPORTED PROTEIN"/>
    <property type="match status" value="1"/>
</dbReference>
<gene>
    <name evidence="2" type="ORF">KQI42_18790</name>
</gene>
<keyword evidence="1" id="KW-0175">Coiled coil</keyword>
<evidence type="ECO:0000313" key="3">
    <source>
        <dbReference type="Proteomes" id="UP000749471"/>
    </source>
</evidence>
<organism evidence="2 3">
    <name type="scientific">Tissierella simiarum</name>
    <dbReference type="NCBI Taxonomy" id="2841534"/>
    <lineage>
        <taxon>Bacteria</taxon>
        <taxon>Bacillati</taxon>
        <taxon>Bacillota</taxon>
        <taxon>Tissierellia</taxon>
        <taxon>Tissierellales</taxon>
        <taxon>Tissierellaceae</taxon>
        <taxon>Tissierella</taxon>
    </lineage>
</organism>
<accession>A0ABS6EAU3</accession>
<evidence type="ECO:0000256" key="1">
    <source>
        <dbReference type="SAM" id="Coils"/>
    </source>
</evidence>
<dbReference type="PANTHER" id="PTHR35788">
    <property type="entry name" value="EXPORTED PROTEIN-RELATED"/>
    <property type="match status" value="1"/>
</dbReference>
<dbReference type="RefSeq" id="WP_216522009.1">
    <property type="nucleotide sequence ID" value="NZ_JAHLPM010000024.1"/>
</dbReference>
<dbReference type="InterPro" id="IPR007391">
    <property type="entry name" value="Vancomycin_resist_VanW"/>
</dbReference>
<name>A0ABS6EAU3_9FIRM</name>
<dbReference type="Proteomes" id="UP000749471">
    <property type="component" value="Unassembled WGS sequence"/>
</dbReference>
<evidence type="ECO:0000313" key="2">
    <source>
        <dbReference type="EMBL" id="MBU5440057.1"/>
    </source>
</evidence>
<proteinExistence type="predicted"/>